<feature type="region of interest" description="Disordered" evidence="1">
    <location>
        <begin position="202"/>
        <end position="226"/>
    </location>
</feature>
<feature type="compositionally biased region" description="Polar residues" evidence="1">
    <location>
        <begin position="138"/>
        <end position="161"/>
    </location>
</feature>
<proteinExistence type="predicted"/>
<evidence type="ECO:0000313" key="2">
    <source>
        <dbReference type="EMBL" id="WEW57064.1"/>
    </source>
</evidence>
<dbReference type="Proteomes" id="UP001219355">
    <property type="component" value="Chromosome 2"/>
</dbReference>
<evidence type="ECO:0000256" key="1">
    <source>
        <dbReference type="SAM" id="MobiDB-lite"/>
    </source>
</evidence>
<feature type="compositionally biased region" description="Basic and acidic residues" evidence="1">
    <location>
        <begin position="51"/>
        <end position="61"/>
    </location>
</feature>
<feature type="compositionally biased region" description="Acidic residues" evidence="1">
    <location>
        <begin position="15"/>
        <end position="26"/>
    </location>
</feature>
<accession>A0AAF0DF90</accession>
<dbReference type="AlphaFoldDB" id="A0AAF0DF90"/>
<keyword evidence="3" id="KW-1185">Reference proteome</keyword>
<feature type="compositionally biased region" description="Basic residues" evidence="1">
    <location>
        <begin position="32"/>
        <end position="43"/>
    </location>
</feature>
<evidence type="ECO:0000313" key="3">
    <source>
        <dbReference type="Proteomes" id="UP001219355"/>
    </source>
</evidence>
<dbReference type="EMBL" id="CP120628">
    <property type="protein sequence ID" value="WEW57064.1"/>
    <property type="molecule type" value="Genomic_DNA"/>
</dbReference>
<organism evidence="2 3">
    <name type="scientific">Emydomyces testavorans</name>
    <dbReference type="NCBI Taxonomy" id="2070801"/>
    <lineage>
        <taxon>Eukaryota</taxon>
        <taxon>Fungi</taxon>
        <taxon>Dikarya</taxon>
        <taxon>Ascomycota</taxon>
        <taxon>Pezizomycotina</taxon>
        <taxon>Eurotiomycetes</taxon>
        <taxon>Eurotiomycetidae</taxon>
        <taxon>Onygenales</taxon>
        <taxon>Nannizziopsiaceae</taxon>
        <taxon>Emydomyces</taxon>
    </lineage>
</organism>
<protein>
    <submittedName>
        <fullName evidence="2">Uncharacterized protein</fullName>
    </submittedName>
</protein>
<name>A0AAF0DF90_9EURO</name>
<feature type="region of interest" description="Disordered" evidence="1">
    <location>
        <begin position="1"/>
        <end position="61"/>
    </location>
</feature>
<feature type="region of interest" description="Disordered" evidence="1">
    <location>
        <begin position="132"/>
        <end position="161"/>
    </location>
</feature>
<sequence>MNPSHDNDVMVTGEGEVEAEPMEMDDDGHTSGRSRSRHHHRPSSRYLNYTPRDDIRESSETRERRHAALSILNDPELLMFHALASNESIPQARRRFTHHLIGIPPPTTRPFAIRDLSRYPRQDDSQYIYLRRQPPPSASASTGGHDTTTTASGGNKPSSYTAFEQAPTMIDIIEINGVWQWDRGESEGGAAKAKNVSTTTTAAAAAAGAGGASPGSSGRGKGKGRG</sequence>
<feature type="compositionally biased region" description="Gly residues" evidence="1">
    <location>
        <begin position="208"/>
        <end position="219"/>
    </location>
</feature>
<reference evidence="2" key="1">
    <citation type="submission" date="2023-03" db="EMBL/GenBank/DDBJ databases">
        <title>Emydomyces testavorans Genome Sequence.</title>
        <authorList>
            <person name="Hoyer L."/>
        </authorList>
    </citation>
    <scope>NUCLEOTIDE SEQUENCE</scope>
    <source>
        <strain evidence="2">16-2883</strain>
    </source>
</reference>
<gene>
    <name evidence="2" type="ORF">PRK78_002524</name>
</gene>